<proteinExistence type="predicted"/>
<feature type="compositionally biased region" description="Gly residues" evidence="1">
    <location>
        <begin position="349"/>
        <end position="362"/>
    </location>
</feature>
<protein>
    <submittedName>
        <fullName evidence="3">G8588 protein</fullName>
    </submittedName>
</protein>
<sequence>MWRDHVPACVSIVLVASLCIQSTVHGRVLHQYGGNTADQLVSDGSDAPISQSSGGGNTAAAPSLDTSNAAPTDAAQPPAQQIRLRWANQVDALPPAYQAAGAGVLNDILGPSGEQTDTDGQNSSPSIQPWYNSPSNTAAAPSYAAAPETPVPTPAATQPTPSPTPVPTPSPTPVPTPVAAAPVTVVVPVATALPAVVVLAPAAAPVQAQGAEQPLLTLLGGAAPVQAPDAAPAPTPAPTPSAACSDSGTDNQMGLTVCQFMTALLPANTQTRMCSRYLPRCVAAIVAPAVAPAASAVVTAAPAPAQVEAAVPVPSSSGSTTSDAGSMLAPILSRLENIFGGSSQSGNGNSSGSGSGLAGILG</sequence>
<accession>A0ABP1G3B7</accession>
<keyword evidence="4" id="KW-1185">Reference proteome</keyword>
<reference evidence="3 4" key="1">
    <citation type="submission" date="2024-06" db="EMBL/GenBank/DDBJ databases">
        <authorList>
            <person name="Kraege A."/>
            <person name="Thomma B."/>
        </authorList>
    </citation>
    <scope>NUCLEOTIDE SEQUENCE [LARGE SCALE GENOMIC DNA]</scope>
</reference>
<name>A0ABP1G3B7_9CHLO</name>
<feature type="chain" id="PRO_5045824092" evidence="2">
    <location>
        <begin position="27"/>
        <end position="362"/>
    </location>
</feature>
<evidence type="ECO:0000313" key="4">
    <source>
        <dbReference type="Proteomes" id="UP001497392"/>
    </source>
</evidence>
<keyword evidence="2" id="KW-0732">Signal</keyword>
<organism evidence="3 4">
    <name type="scientific">Coccomyxa viridis</name>
    <dbReference type="NCBI Taxonomy" id="1274662"/>
    <lineage>
        <taxon>Eukaryota</taxon>
        <taxon>Viridiplantae</taxon>
        <taxon>Chlorophyta</taxon>
        <taxon>core chlorophytes</taxon>
        <taxon>Trebouxiophyceae</taxon>
        <taxon>Trebouxiophyceae incertae sedis</taxon>
        <taxon>Coccomyxaceae</taxon>
        <taxon>Coccomyxa</taxon>
    </lineage>
</organism>
<dbReference type="EMBL" id="CAXHTA020000015">
    <property type="protein sequence ID" value="CAL5225810.1"/>
    <property type="molecule type" value="Genomic_DNA"/>
</dbReference>
<feature type="signal peptide" evidence="2">
    <location>
        <begin position="1"/>
        <end position="26"/>
    </location>
</feature>
<feature type="compositionally biased region" description="Low complexity" evidence="1">
    <location>
        <begin position="69"/>
        <end position="78"/>
    </location>
</feature>
<feature type="region of interest" description="Disordered" evidence="1">
    <location>
        <begin position="227"/>
        <end position="248"/>
    </location>
</feature>
<feature type="region of interest" description="Disordered" evidence="1">
    <location>
        <begin position="108"/>
        <end position="174"/>
    </location>
</feature>
<feature type="compositionally biased region" description="Pro residues" evidence="1">
    <location>
        <begin position="160"/>
        <end position="174"/>
    </location>
</feature>
<evidence type="ECO:0000256" key="2">
    <source>
        <dbReference type="SAM" id="SignalP"/>
    </source>
</evidence>
<feature type="compositionally biased region" description="Low complexity" evidence="1">
    <location>
        <begin position="131"/>
        <end position="159"/>
    </location>
</feature>
<gene>
    <name evidence="3" type="primary">g8588</name>
    <name evidence="3" type="ORF">VP750_LOCUS7716</name>
</gene>
<feature type="region of interest" description="Disordered" evidence="1">
    <location>
        <begin position="42"/>
        <end position="78"/>
    </location>
</feature>
<dbReference type="Proteomes" id="UP001497392">
    <property type="component" value="Unassembled WGS sequence"/>
</dbReference>
<evidence type="ECO:0000256" key="1">
    <source>
        <dbReference type="SAM" id="MobiDB-lite"/>
    </source>
</evidence>
<evidence type="ECO:0000313" key="3">
    <source>
        <dbReference type="EMBL" id="CAL5225810.1"/>
    </source>
</evidence>
<feature type="compositionally biased region" description="Polar residues" evidence="1">
    <location>
        <begin position="113"/>
        <end position="130"/>
    </location>
</feature>
<feature type="region of interest" description="Disordered" evidence="1">
    <location>
        <begin position="342"/>
        <end position="362"/>
    </location>
</feature>
<comment type="caution">
    <text evidence="3">The sequence shown here is derived from an EMBL/GenBank/DDBJ whole genome shotgun (WGS) entry which is preliminary data.</text>
</comment>